<organism evidence="1 2">
    <name type="scientific">Penicillium daleae</name>
    <dbReference type="NCBI Taxonomy" id="63821"/>
    <lineage>
        <taxon>Eukaryota</taxon>
        <taxon>Fungi</taxon>
        <taxon>Dikarya</taxon>
        <taxon>Ascomycota</taxon>
        <taxon>Pezizomycotina</taxon>
        <taxon>Eurotiomycetes</taxon>
        <taxon>Eurotiomycetidae</taxon>
        <taxon>Eurotiales</taxon>
        <taxon>Aspergillaceae</taxon>
        <taxon>Penicillium</taxon>
    </lineage>
</organism>
<comment type="caution">
    <text evidence="1">The sequence shown here is derived from an EMBL/GenBank/DDBJ whole genome shotgun (WGS) entry which is preliminary data.</text>
</comment>
<name>A0AAD6C8Q8_9EURO</name>
<evidence type="ECO:0000313" key="2">
    <source>
        <dbReference type="Proteomes" id="UP001213681"/>
    </source>
</evidence>
<sequence>MTFDEPLRPDEARSICRCAIAYASDRKDTMDRLRECRQNLIDESVDPGTLRRDIRAIATTETQLNYRRDAPSELHELYAPAVRDVFPDADVHMEAKEIWENNEIHECYLRTWRCIKSTLLEIDEKLKCYGYVSVEKKKIIAILEMLVVQVGRLREALVGLVVVDKFANEMDEIAKSRGNKWSNNPELWLIWNRLQRNMKCGCTACTPLSPESCSDPVFVVPYMPLSN</sequence>
<proteinExistence type="predicted"/>
<evidence type="ECO:0000313" key="1">
    <source>
        <dbReference type="EMBL" id="KAJ5453664.1"/>
    </source>
</evidence>
<keyword evidence="2" id="KW-1185">Reference proteome</keyword>
<accession>A0AAD6C8Q8</accession>
<reference evidence="1" key="2">
    <citation type="journal article" date="2023" name="IMA Fungus">
        <title>Comparative genomic study of the Penicillium genus elucidates a diverse pangenome and 15 lateral gene transfer events.</title>
        <authorList>
            <person name="Petersen C."/>
            <person name="Sorensen T."/>
            <person name="Nielsen M.R."/>
            <person name="Sondergaard T.E."/>
            <person name="Sorensen J.L."/>
            <person name="Fitzpatrick D.A."/>
            <person name="Frisvad J.C."/>
            <person name="Nielsen K.L."/>
        </authorList>
    </citation>
    <scope>NUCLEOTIDE SEQUENCE</scope>
    <source>
        <strain evidence="1">IBT 16125</strain>
    </source>
</reference>
<dbReference type="AlphaFoldDB" id="A0AAD6C8Q8"/>
<dbReference type="GeneID" id="81598245"/>
<dbReference type="RefSeq" id="XP_056766620.1">
    <property type="nucleotide sequence ID" value="XM_056908002.1"/>
</dbReference>
<gene>
    <name evidence="1" type="ORF">N7458_004620</name>
</gene>
<reference evidence="1" key="1">
    <citation type="submission" date="2022-12" db="EMBL/GenBank/DDBJ databases">
        <authorList>
            <person name="Petersen C."/>
        </authorList>
    </citation>
    <scope>NUCLEOTIDE SEQUENCE</scope>
    <source>
        <strain evidence="1">IBT 16125</strain>
    </source>
</reference>
<dbReference type="Proteomes" id="UP001213681">
    <property type="component" value="Unassembled WGS sequence"/>
</dbReference>
<dbReference type="EMBL" id="JAPVEA010000005">
    <property type="protein sequence ID" value="KAJ5453664.1"/>
    <property type="molecule type" value="Genomic_DNA"/>
</dbReference>
<protein>
    <submittedName>
        <fullName evidence="1">Uncharacterized protein</fullName>
    </submittedName>
</protein>